<dbReference type="HOGENOM" id="CLU_3217308_0_0_4"/>
<accession>W0V0U4</accession>
<name>W0V0U4_9BURK</name>
<gene>
    <name evidence="1" type="ORF">GJA_581</name>
</gene>
<proteinExistence type="predicted"/>
<sequence>MRRYLHAKQNKPLDRRYFLMEIISEWEYITLSTSGLIDYAIVFI</sequence>
<dbReference type="KEGG" id="jag:GJA_581"/>
<dbReference type="EMBL" id="HG322949">
    <property type="protein sequence ID" value="CDG81240.1"/>
    <property type="molecule type" value="Genomic_DNA"/>
</dbReference>
<reference evidence="1 2" key="1">
    <citation type="journal article" date="2015" name="Genome Announc.">
        <title>Genome Sequence of Mushroom Soft-Rot Pathogen Janthinobacterium agaricidamnosum.</title>
        <authorList>
            <person name="Graupner K."/>
            <person name="Lackner G."/>
            <person name="Hertweck C."/>
        </authorList>
    </citation>
    <scope>NUCLEOTIDE SEQUENCE [LARGE SCALE GENOMIC DNA]</scope>
    <source>
        <strain evidence="2">NBRC 102515 / DSM 9628</strain>
    </source>
</reference>
<dbReference type="AlphaFoldDB" id="W0V0U4"/>
<keyword evidence="2" id="KW-1185">Reference proteome</keyword>
<evidence type="ECO:0000313" key="1">
    <source>
        <dbReference type="EMBL" id="CDG81240.1"/>
    </source>
</evidence>
<dbReference type="Proteomes" id="UP000027604">
    <property type="component" value="Chromosome I"/>
</dbReference>
<evidence type="ECO:0000313" key="2">
    <source>
        <dbReference type="Proteomes" id="UP000027604"/>
    </source>
</evidence>
<organism evidence="1 2">
    <name type="scientific">Janthinobacterium agaricidamnosum NBRC 102515 = DSM 9628</name>
    <dbReference type="NCBI Taxonomy" id="1349767"/>
    <lineage>
        <taxon>Bacteria</taxon>
        <taxon>Pseudomonadati</taxon>
        <taxon>Pseudomonadota</taxon>
        <taxon>Betaproteobacteria</taxon>
        <taxon>Burkholderiales</taxon>
        <taxon>Oxalobacteraceae</taxon>
        <taxon>Janthinobacterium</taxon>
    </lineage>
</organism>
<protein>
    <submittedName>
        <fullName evidence="1">Uncharacterized protein</fullName>
    </submittedName>
</protein>